<dbReference type="PANTHER" id="PTHR11852:SF0">
    <property type="entry name" value="PLATELET-ACTIVATING FACTOR ACETYLHYDROLASE IB SUBUNIT BETA HOMOLOG"/>
    <property type="match status" value="1"/>
</dbReference>
<dbReference type="EMBL" id="MLJW01000164">
    <property type="protein sequence ID" value="OIQ95570.1"/>
    <property type="molecule type" value="Genomic_DNA"/>
</dbReference>
<dbReference type="InterPro" id="IPR013830">
    <property type="entry name" value="SGNH_hydro"/>
</dbReference>
<feature type="domain" description="SGNH hydrolase-type esterase" evidence="2">
    <location>
        <begin position="53"/>
        <end position="215"/>
    </location>
</feature>
<comment type="caution">
    <text evidence="3">The sequence shown here is derived from an EMBL/GenBank/DDBJ whole genome shotgun (WGS) entry which is preliminary data.</text>
</comment>
<dbReference type="PANTHER" id="PTHR11852">
    <property type="entry name" value="PLATELET-ACTIVATING FACTOR ACETYLHYDROLASE"/>
    <property type="match status" value="1"/>
</dbReference>
<sequence>MSTVPTAENPKSDPTLPVPRTIEYPWMSVSSWRERYDSHVERAERGGVDLLLVGDSITEGWLGTQVWSRVFGAYRSANFGIGGDATQNLLWRLDNGCVGALRPKVVVLLIGVNNLGREQHTPAETARGVRAVVERLRAGFPEAKLVVFGIFPADAAPGTPFRRAIADTNRLLAPLHDGRRVFFHDIRACFLEPDGTLTAEVSPDSLHLSEEGYRRWADQLAPLVAELMNEKPAPTR</sequence>
<dbReference type="GO" id="GO:0016787">
    <property type="term" value="F:hydrolase activity"/>
    <property type="evidence" value="ECO:0007669"/>
    <property type="project" value="UniProtKB-KW"/>
</dbReference>
<dbReference type="InterPro" id="IPR036514">
    <property type="entry name" value="SGNH_hydro_sf"/>
</dbReference>
<evidence type="ECO:0000313" key="3">
    <source>
        <dbReference type="EMBL" id="OIQ95570.1"/>
    </source>
</evidence>
<dbReference type="AlphaFoldDB" id="A0A1J5RJE4"/>
<proteinExistence type="inferred from homology"/>
<evidence type="ECO:0000259" key="2">
    <source>
        <dbReference type="Pfam" id="PF13472"/>
    </source>
</evidence>
<evidence type="ECO:0000256" key="1">
    <source>
        <dbReference type="ARBA" id="ARBA00038184"/>
    </source>
</evidence>
<reference evidence="3" key="1">
    <citation type="submission" date="2016-10" db="EMBL/GenBank/DDBJ databases">
        <title>Sequence of Gallionella enrichment culture.</title>
        <authorList>
            <person name="Poehlein A."/>
            <person name="Muehling M."/>
            <person name="Daniel R."/>
        </authorList>
    </citation>
    <scope>NUCLEOTIDE SEQUENCE</scope>
</reference>
<dbReference type="Gene3D" id="3.40.50.1110">
    <property type="entry name" value="SGNH hydrolase"/>
    <property type="match status" value="1"/>
</dbReference>
<dbReference type="Pfam" id="PF13472">
    <property type="entry name" value="Lipase_GDSL_2"/>
    <property type="match status" value="1"/>
</dbReference>
<protein>
    <submittedName>
        <fullName evidence="3">GDSL-like lipase/acylhydrolase</fullName>
    </submittedName>
</protein>
<organism evidence="3">
    <name type="scientific">mine drainage metagenome</name>
    <dbReference type="NCBI Taxonomy" id="410659"/>
    <lineage>
        <taxon>unclassified sequences</taxon>
        <taxon>metagenomes</taxon>
        <taxon>ecological metagenomes</taxon>
    </lineage>
</organism>
<comment type="similarity">
    <text evidence="1">Belongs to the 'GDSL' lipolytic enzyme family. Platelet-activating factor acetylhydrolase IB beta/gamma subunits subfamily.</text>
</comment>
<accession>A0A1J5RJE4</accession>
<name>A0A1J5RJE4_9ZZZZ</name>
<gene>
    <name evidence="3" type="ORF">GALL_224420</name>
</gene>
<dbReference type="SUPFAM" id="SSF52266">
    <property type="entry name" value="SGNH hydrolase"/>
    <property type="match status" value="1"/>
</dbReference>
<keyword evidence="3" id="KW-0378">Hydrolase</keyword>